<organism evidence="1 2">
    <name type="scientific">Igneacidithiobacillus copahuensis</name>
    <dbReference type="NCBI Taxonomy" id="2724909"/>
    <lineage>
        <taxon>Bacteria</taxon>
        <taxon>Pseudomonadati</taxon>
        <taxon>Pseudomonadota</taxon>
        <taxon>Acidithiobacillia</taxon>
        <taxon>Acidithiobacillales</taxon>
        <taxon>Acidithiobacillaceae</taxon>
        <taxon>Igneacidithiobacillus</taxon>
    </lineage>
</organism>
<reference evidence="1" key="1">
    <citation type="journal article" date="2021" name="ISME J.">
        <title>Genomic evolution of the class Acidithiobacillia: deep-branching Proteobacteria living in extreme acidic conditions.</title>
        <authorList>
            <person name="Moya-Beltran A."/>
            <person name="Beard S."/>
            <person name="Rojas-Villalobos C."/>
            <person name="Issotta F."/>
            <person name="Gallardo Y."/>
            <person name="Ulloa R."/>
            <person name="Giaveno A."/>
            <person name="Degli Esposti M."/>
            <person name="Johnson D.B."/>
            <person name="Quatrini R."/>
        </authorList>
    </citation>
    <scope>NUCLEOTIDE SEQUENCE</scope>
    <source>
        <strain evidence="1">VAN18-1</strain>
    </source>
</reference>
<sequence>MWLGLAVLALAGCGSNQPAYTAHYYETHKGALKRELARCKKADTLSGNAKKNCETATRVNDAQALFGGGTNNPNLLP</sequence>
<keyword evidence="2" id="KW-1185">Reference proteome</keyword>
<keyword evidence="1" id="KW-0449">Lipoprotein</keyword>
<gene>
    <name evidence="1" type="ORF">HFQ13_03135</name>
</gene>
<dbReference type="InterPro" id="IPR047937">
    <property type="entry name" value="Eex_IncN-like"/>
</dbReference>
<comment type="caution">
    <text evidence="1">The sequence shown here is derived from an EMBL/GenBank/DDBJ whole genome shotgun (WGS) entry which is preliminary data.</text>
</comment>
<proteinExistence type="predicted"/>
<dbReference type="AlphaFoldDB" id="A0AAE2YNC7"/>
<accession>A0AAE2YNC7</accession>
<dbReference type="NCBIfam" id="NF033894">
    <property type="entry name" value="Eex_IncN"/>
    <property type="match status" value="1"/>
</dbReference>
<evidence type="ECO:0000313" key="1">
    <source>
        <dbReference type="EMBL" id="MBU2787216.1"/>
    </source>
</evidence>
<dbReference type="EMBL" id="JAAXYO010000037">
    <property type="protein sequence ID" value="MBU2787216.1"/>
    <property type="molecule type" value="Genomic_DNA"/>
</dbReference>
<dbReference type="Proteomes" id="UP001197378">
    <property type="component" value="Unassembled WGS sequence"/>
</dbReference>
<evidence type="ECO:0000313" key="2">
    <source>
        <dbReference type="Proteomes" id="UP001197378"/>
    </source>
</evidence>
<protein>
    <submittedName>
        <fullName evidence="1">EexN family lipoprotein</fullName>
    </submittedName>
</protein>
<name>A0AAE2YNC7_9PROT</name>